<proteinExistence type="inferred from homology"/>
<evidence type="ECO:0000313" key="3">
    <source>
        <dbReference type="Proteomes" id="UP001363010"/>
    </source>
</evidence>
<reference evidence="2 3" key="1">
    <citation type="submission" date="2024-03" db="EMBL/GenBank/DDBJ databases">
        <title>Novel species of the genus Variovorax.</title>
        <authorList>
            <person name="Liu Q."/>
            <person name="Xin Y.-H."/>
        </authorList>
    </citation>
    <scope>NUCLEOTIDE SEQUENCE [LARGE SCALE GENOMIC DNA]</scope>
    <source>
        <strain evidence="2 3">KACC 18501</strain>
    </source>
</reference>
<gene>
    <name evidence="1" type="primary">smg</name>
    <name evidence="2" type="ORF">WKW80_07045</name>
</gene>
<dbReference type="InterPro" id="IPR007456">
    <property type="entry name" value="Smg"/>
</dbReference>
<comment type="caution">
    <text evidence="2">The sequence shown here is derived from an EMBL/GenBank/DDBJ whole genome shotgun (WGS) entry which is preliminary data.</text>
</comment>
<protein>
    <recommendedName>
        <fullName evidence="1">Protein Smg homolog</fullName>
    </recommendedName>
</protein>
<dbReference type="EMBL" id="JBBKZV010000003">
    <property type="protein sequence ID" value="MEJ8821792.1"/>
    <property type="molecule type" value="Genomic_DNA"/>
</dbReference>
<accession>A0ABU8VVR1</accession>
<dbReference type="PANTHER" id="PTHR38692:SF1">
    <property type="entry name" value="PROTEIN SMG"/>
    <property type="match status" value="1"/>
</dbReference>
<evidence type="ECO:0000313" key="2">
    <source>
        <dbReference type="EMBL" id="MEJ8821792.1"/>
    </source>
</evidence>
<dbReference type="HAMAP" id="MF_00598">
    <property type="entry name" value="Smg"/>
    <property type="match status" value="1"/>
</dbReference>
<sequence>MFEVLVFVYENYWRGDACPEPEQLGRKLSAHGFDHDEIRDALQWLDGLSLATRGAQLQFDADGTSATVTLRGPDEAALPQSDLAMRVYSGAEQNHLGAECLGFITFLEASNVLDGGLREIVIERAMAAPGNPVALDELKIIVLMVHWSTGIEPDALVLDELCETRAGRVAH</sequence>
<dbReference type="Proteomes" id="UP001363010">
    <property type="component" value="Unassembled WGS sequence"/>
</dbReference>
<organism evidence="2 3">
    <name type="scientific">Variovorax humicola</name>
    <dbReference type="NCBI Taxonomy" id="1769758"/>
    <lineage>
        <taxon>Bacteria</taxon>
        <taxon>Pseudomonadati</taxon>
        <taxon>Pseudomonadota</taxon>
        <taxon>Betaproteobacteria</taxon>
        <taxon>Burkholderiales</taxon>
        <taxon>Comamonadaceae</taxon>
        <taxon>Variovorax</taxon>
    </lineage>
</organism>
<name>A0ABU8VVR1_9BURK</name>
<dbReference type="RefSeq" id="WP_340362846.1">
    <property type="nucleotide sequence ID" value="NZ_JBBKZV010000003.1"/>
</dbReference>
<dbReference type="PANTHER" id="PTHR38692">
    <property type="entry name" value="PROTEIN SMG"/>
    <property type="match status" value="1"/>
</dbReference>
<comment type="similarity">
    <text evidence="1">Belongs to the Smg family.</text>
</comment>
<keyword evidence="3" id="KW-1185">Reference proteome</keyword>
<dbReference type="Pfam" id="PF04361">
    <property type="entry name" value="DUF494"/>
    <property type="match status" value="1"/>
</dbReference>
<evidence type="ECO:0000256" key="1">
    <source>
        <dbReference type="HAMAP-Rule" id="MF_00598"/>
    </source>
</evidence>